<dbReference type="EMBL" id="FOCL01000002">
    <property type="protein sequence ID" value="SEN03691.1"/>
    <property type="molecule type" value="Genomic_DNA"/>
</dbReference>
<evidence type="ECO:0000313" key="1">
    <source>
        <dbReference type="EMBL" id="SEN03691.1"/>
    </source>
</evidence>
<dbReference type="AlphaFoldDB" id="A0A1H8D8K7"/>
<dbReference type="Proteomes" id="UP000198942">
    <property type="component" value="Unassembled WGS sequence"/>
</dbReference>
<proteinExistence type="predicted"/>
<gene>
    <name evidence="1" type="ORF">SAMN05192574_102255</name>
</gene>
<dbReference type="STRING" id="551995.SAMN05192574_102255"/>
<reference evidence="2" key="1">
    <citation type="submission" date="2016-10" db="EMBL/GenBank/DDBJ databases">
        <authorList>
            <person name="Varghese N."/>
            <person name="Submissions S."/>
        </authorList>
    </citation>
    <scope>NUCLEOTIDE SEQUENCE [LARGE SCALE GENOMIC DNA]</scope>
    <source>
        <strain evidence="2">Gh-48</strain>
    </source>
</reference>
<keyword evidence="2" id="KW-1185">Reference proteome</keyword>
<name>A0A1H8D8K7_9SPHI</name>
<accession>A0A1H8D8K7</accession>
<sequence>MASNQEIDYDAKEAKLIKFGMKWFEKHPLGCRNTIVMPDLGLLPRPGHNSNHMVEQLKVLNELKLLKIKIRFP</sequence>
<evidence type="ECO:0000313" key="2">
    <source>
        <dbReference type="Proteomes" id="UP000198942"/>
    </source>
</evidence>
<protein>
    <submittedName>
        <fullName evidence="1">Uncharacterized protein</fullName>
    </submittedName>
</protein>
<organism evidence="1 2">
    <name type="scientific">Mucilaginibacter gossypiicola</name>
    <dbReference type="NCBI Taxonomy" id="551995"/>
    <lineage>
        <taxon>Bacteria</taxon>
        <taxon>Pseudomonadati</taxon>
        <taxon>Bacteroidota</taxon>
        <taxon>Sphingobacteriia</taxon>
        <taxon>Sphingobacteriales</taxon>
        <taxon>Sphingobacteriaceae</taxon>
        <taxon>Mucilaginibacter</taxon>
    </lineage>
</organism>